<evidence type="ECO:0000313" key="2">
    <source>
        <dbReference type="Proteomes" id="UP000197208"/>
    </source>
</evidence>
<dbReference type="RefSeq" id="WP_088249531.1">
    <property type="nucleotide sequence ID" value="NZ_BNAM01000005.1"/>
</dbReference>
<reference evidence="1 2" key="1">
    <citation type="submission" date="2017-05" db="EMBL/GenBank/DDBJ databases">
        <title>De novo genome assembly of Deniococcus indicus strain DR1.</title>
        <authorList>
            <person name="Chauhan D."/>
            <person name="Yennamalli R.M."/>
            <person name="Priyadarshini R."/>
        </authorList>
    </citation>
    <scope>NUCLEOTIDE SEQUENCE [LARGE SCALE GENOMIC DNA]</scope>
    <source>
        <strain evidence="1 2">DR1</strain>
    </source>
</reference>
<name>A0A246BH32_9DEIO</name>
<sequence>MWDLLTDVLSDVPGNAHLPWRTWVRLAGWLVGPLALLAGLLLHQDAVSVVGGLLSALRLLWHLRTR</sequence>
<accession>A0A246BH32</accession>
<gene>
    <name evidence="1" type="ORF">CBQ26_15450</name>
</gene>
<comment type="caution">
    <text evidence="1">The sequence shown here is derived from an EMBL/GenBank/DDBJ whole genome shotgun (WGS) entry which is preliminary data.</text>
</comment>
<dbReference type="EMBL" id="NHMK01000024">
    <property type="protein sequence ID" value="OWL94539.1"/>
    <property type="molecule type" value="Genomic_DNA"/>
</dbReference>
<keyword evidence="2" id="KW-1185">Reference proteome</keyword>
<dbReference type="Proteomes" id="UP000197208">
    <property type="component" value="Unassembled WGS sequence"/>
</dbReference>
<dbReference type="AlphaFoldDB" id="A0A246BH32"/>
<organism evidence="1 2">
    <name type="scientific">Deinococcus indicus</name>
    <dbReference type="NCBI Taxonomy" id="223556"/>
    <lineage>
        <taxon>Bacteria</taxon>
        <taxon>Thermotogati</taxon>
        <taxon>Deinococcota</taxon>
        <taxon>Deinococci</taxon>
        <taxon>Deinococcales</taxon>
        <taxon>Deinococcaceae</taxon>
        <taxon>Deinococcus</taxon>
    </lineage>
</organism>
<protein>
    <submittedName>
        <fullName evidence="1">Uncharacterized protein</fullName>
    </submittedName>
</protein>
<proteinExistence type="predicted"/>
<evidence type="ECO:0000313" key="1">
    <source>
        <dbReference type="EMBL" id="OWL94539.1"/>
    </source>
</evidence>